<dbReference type="EMBL" id="BTRJ01000001">
    <property type="protein sequence ID" value="GMR25864.1"/>
    <property type="molecule type" value="Genomic_DNA"/>
</dbReference>
<evidence type="ECO:0000313" key="1">
    <source>
        <dbReference type="EMBL" id="GMR25864.1"/>
    </source>
</evidence>
<gene>
    <name evidence="1" type="ORF">STENOSP10_00830</name>
</gene>
<comment type="caution">
    <text evidence="1">The sequence shown here is derived from an EMBL/GenBank/DDBJ whole genome shotgun (WGS) entry which is preliminary data.</text>
</comment>
<evidence type="ECO:0000313" key="2">
    <source>
        <dbReference type="Proteomes" id="UP001306668"/>
    </source>
</evidence>
<accession>A0ABQ6Q6Q0</accession>
<protein>
    <recommendedName>
        <fullName evidence="3">Monalysin beta barrel Pore-forming domain-containing protein</fullName>
    </recommendedName>
</protein>
<sequence length="212" mass="24009">MKFFAMSHVKEPGSPGYVEAFIVDKGHPHLCDHYYADNAYCKRPLWHRRREGEYAPVFQPGMIAVNWDPRWRFDICSASNGAYFASDQFMEITRNAGAGVVDQSPLTVRSKRGVDLVQFGYNAVIFKELDVLDVAAAESLLVRDRTYGHIHRVKKLVVREGFVEPIFRFKGMSGSSHTLICSEEFRQAAGEGLKGVEFIDIDGAIWPHIKII</sequence>
<keyword evidence="2" id="KW-1185">Reference proteome</keyword>
<evidence type="ECO:0008006" key="3">
    <source>
        <dbReference type="Google" id="ProtNLM"/>
    </source>
</evidence>
<reference evidence="2" key="1">
    <citation type="submission" date="2023-07" db="EMBL/GenBank/DDBJ databases">
        <title>Genome sequence of Stenotrophomonas sp. Alg010 isolated from Sargassum waste.</title>
        <authorList>
            <person name="Mohapatra"/>
            <person name="B.R."/>
        </authorList>
    </citation>
    <scope>NUCLEOTIDE SEQUENCE [LARGE SCALE GENOMIC DNA]</scope>
    <source>
        <strain evidence="2">Alg010</strain>
    </source>
</reference>
<dbReference type="RefSeq" id="WP_329915296.1">
    <property type="nucleotide sequence ID" value="NZ_BTRJ01000001.1"/>
</dbReference>
<name>A0ABQ6Q6Q0_9GAMM</name>
<organism evidence="1 2">
    <name type="scientific">Stenotrophomonas sepilia</name>
    <dbReference type="NCBI Taxonomy" id="2860290"/>
    <lineage>
        <taxon>Bacteria</taxon>
        <taxon>Pseudomonadati</taxon>
        <taxon>Pseudomonadota</taxon>
        <taxon>Gammaproteobacteria</taxon>
        <taxon>Lysobacterales</taxon>
        <taxon>Lysobacteraceae</taxon>
        <taxon>Stenotrophomonas</taxon>
        <taxon>Stenotrophomonas maltophilia group</taxon>
    </lineage>
</organism>
<proteinExistence type="predicted"/>
<dbReference type="Proteomes" id="UP001306668">
    <property type="component" value="Unassembled WGS sequence"/>
</dbReference>